<dbReference type="OrthoDB" id="10003658at2759"/>
<name>A0A1X7VJY8_AMPQE</name>
<accession>A0A1X7VJY8</accession>
<reference evidence="1" key="1">
    <citation type="submission" date="2017-05" db="UniProtKB">
        <authorList>
            <consortium name="EnsemblMetazoa"/>
        </authorList>
    </citation>
    <scope>IDENTIFICATION</scope>
</reference>
<protein>
    <submittedName>
        <fullName evidence="1">Uncharacterized protein</fullName>
    </submittedName>
</protein>
<sequence>SVYIGVKDLIFEPSSPIRHYTELLSVLKQVSFDKPVVFVYSDGAPDHYLDYFCIGCTAPYHSWRNPIERFMSIINLGLQSVGLARSKMSDEFEKEVSKCSSQNDLRQRFFERKEDVKQSLSPIKSTLHSIFTCLILYDEAFQVYDSASEREISDFWTCLTALDSTIEEGSIFRKETINL</sequence>
<proteinExistence type="predicted"/>
<evidence type="ECO:0000313" key="1">
    <source>
        <dbReference type="EnsemblMetazoa" id="Aqu2.1.40125_001"/>
    </source>
</evidence>
<dbReference type="InParanoid" id="A0A1X7VJY8"/>
<organism evidence="1">
    <name type="scientific">Amphimedon queenslandica</name>
    <name type="common">Sponge</name>
    <dbReference type="NCBI Taxonomy" id="400682"/>
    <lineage>
        <taxon>Eukaryota</taxon>
        <taxon>Metazoa</taxon>
        <taxon>Porifera</taxon>
        <taxon>Demospongiae</taxon>
        <taxon>Heteroscleromorpha</taxon>
        <taxon>Haplosclerida</taxon>
        <taxon>Niphatidae</taxon>
        <taxon>Amphimedon</taxon>
    </lineage>
</organism>
<dbReference type="EnsemblMetazoa" id="Aqu2.1.40125_001">
    <property type="protein sequence ID" value="Aqu2.1.40125_001"/>
    <property type="gene ID" value="Aqu2.1.40125"/>
</dbReference>
<dbReference type="AlphaFoldDB" id="A0A1X7VJY8"/>